<name>A0A1H8IWG9_9BACT</name>
<protein>
    <submittedName>
        <fullName evidence="1">Uncharacterized protein</fullName>
    </submittedName>
</protein>
<proteinExistence type="predicted"/>
<sequence>MENLFRTTGKLLFEKRVVIKIINNEVTDKKRQAYHTVPTTLPTTITGFHAGS</sequence>
<reference evidence="1 2" key="1">
    <citation type="submission" date="2016-10" db="EMBL/GenBank/DDBJ databases">
        <authorList>
            <person name="de Groot N.N."/>
        </authorList>
    </citation>
    <scope>NUCLEOTIDE SEQUENCE [LARGE SCALE GENOMIC DNA]</scope>
    <source>
        <strain evidence="1 2">DSM 21039</strain>
    </source>
</reference>
<dbReference type="Proteomes" id="UP000198984">
    <property type="component" value="Unassembled WGS sequence"/>
</dbReference>
<organism evidence="1 2">
    <name type="scientific">Chitinophaga rupis</name>
    <dbReference type="NCBI Taxonomy" id="573321"/>
    <lineage>
        <taxon>Bacteria</taxon>
        <taxon>Pseudomonadati</taxon>
        <taxon>Bacteroidota</taxon>
        <taxon>Chitinophagia</taxon>
        <taxon>Chitinophagales</taxon>
        <taxon>Chitinophagaceae</taxon>
        <taxon>Chitinophaga</taxon>
    </lineage>
</organism>
<keyword evidence="2" id="KW-1185">Reference proteome</keyword>
<dbReference type="EMBL" id="FOBB01000012">
    <property type="protein sequence ID" value="SEN72934.1"/>
    <property type="molecule type" value="Genomic_DNA"/>
</dbReference>
<accession>A0A1H8IWG9</accession>
<evidence type="ECO:0000313" key="2">
    <source>
        <dbReference type="Proteomes" id="UP000198984"/>
    </source>
</evidence>
<gene>
    <name evidence="1" type="ORF">SAMN04488505_112108</name>
</gene>
<dbReference type="STRING" id="573321.SAMN04488505_112108"/>
<evidence type="ECO:0000313" key="1">
    <source>
        <dbReference type="EMBL" id="SEN72934.1"/>
    </source>
</evidence>
<dbReference type="AlphaFoldDB" id="A0A1H8IWG9"/>